<sequence length="72" mass="7803">GGGGGLERGMLHRYGFCGCREADLRFACLVCLVRRTYKADFFGSRVGVGVCLGYTCVGAEAFFLGRREMLGL</sequence>
<gene>
    <name evidence="1" type="ORF">COCCADRAFT_83408</name>
</gene>
<dbReference type="RefSeq" id="XP_007707403.1">
    <property type="nucleotide sequence ID" value="XM_007709213.1"/>
</dbReference>
<proteinExistence type="predicted"/>
<dbReference type="EMBL" id="KI964543">
    <property type="protein sequence ID" value="EUC38392.1"/>
    <property type="molecule type" value="Genomic_DNA"/>
</dbReference>
<name>W6YFZ2_COCC2</name>
<dbReference type="KEGG" id="bze:COCCADRAFT_83408"/>
<dbReference type="GeneID" id="19151568"/>
<keyword evidence="2" id="KW-1185">Reference proteome</keyword>
<feature type="non-terminal residue" evidence="1">
    <location>
        <position position="1"/>
    </location>
</feature>
<dbReference type="AlphaFoldDB" id="W6YFZ2"/>
<evidence type="ECO:0000313" key="1">
    <source>
        <dbReference type="EMBL" id="EUC38392.1"/>
    </source>
</evidence>
<dbReference type="HOGENOM" id="CLU_2729043_0_0_1"/>
<organism evidence="1 2">
    <name type="scientific">Cochliobolus carbonum (strain 26-R-13)</name>
    <name type="common">Maize leaf spot fungus</name>
    <name type="synonym">Bipolaris zeicola</name>
    <dbReference type="NCBI Taxonomy" id="930089"/>
    <lineage>
        <taxon>Eukaryota</taxon>
        <taxon>Fungi</taxon>
        <taxon>Dikarya</taxon>
        <taxon>Ascomycota</taxon>
        <taxon>Pezizomycotina</taxon>
        <taxon>Dothideomycetes</taxon>
        <taxon>Pleosporomycetidae</taxon>
        <taxon>Pleosporales</taxon>
        <taxon>Pleosporineae</taxon>
        <taxon>Pleosporaceae</taxon>
        <taxon>Bipolaris</taxon>
    </lineage>
</organism>
<accession>W6YFZ2</accession>
<dbReference type="Proteomes" id="UP000053841">
    <property type="component" value="Unassembled WGS sequence"/>
</dbReference>
<protein>
    <submittedName>
        <fullName evidence="1">Uncharacterized protein</fullName>
    </submittedName>
</protein>
<evidence type="ECO:0000313" key="2">
    <source>
        <dbReference type="Proteomes" id="UP000053841"/>
    </source>
</evidence>
<reference evidence="1 2" key="1">
    <citation type="journal article" date="2013" name="PLoS Genet.">
        <title>Comparative genome structure, secondary metabolite, and effector coding capacity across Cochliobolus pathogens.</title>
        <authorList>
            <person name="Condon B.J."/>
            <person name="Leng Y."/>
            <person name="Wu D."/>
            <person name="Bushley K.E."/>
            <person name="Ohm R.A."/>
            <person name="Otillar R."/>
            <person name="Martin J."/>
            <person name="Schackwitz W."/>
            <person name="Grimwood J."/>
            <person name="MohdZainudin N."/>
            <person name="Xue C."/>
            <person name="Wang R."/>
            <person name="Manning V.A."/>
            <person name="Dhillon B."/>
            <person name="Tu Z.J."/>
            <person name="Steffenson B.J."/>
            <person name="Salamov A."/>
            <person name="Sun H."/>
            <person name="Lowry S."/>
            <person name="LaButti K."/>
            <person name="Han J."/>
            <person name="Copeland A."/>
            <person name="Lindquist E."/>
            <person name="Barry K."/>
            <person name="Schmutz J."/>
            <person name="Baker S.E."/>
            <person name="Ciuffetti L.M."/>
            <person name="Grigoriev I.V."/>
            <person name="Zhong S."/>
            <person name="Turgeon B.G."/>
        </authorList>
    </citation>
    <scope>NUCLEOTIDE SEQUENCE [LARGE SCALE GENOMIC DNA]</scope>
    <source>
        <strain evidence="1 2">26-R-13</strain>
    </source>
</reference>